<dbReference type="Proteomes" id="UP001612741">
    <property type="component" value="Unassembled WGS sequence"/>
</dbReference>
<dbReference type="NCBIfam" id="NF006094">
    <property type="entry name" value="PRK08246.1"/>
    <property type="match status" value="1"/>
</dbReference>
<keyword evidence="3" id="KW-0456">Lyase</keyword>
<dbReference type="EMBL" id="JBITGY010000013">
    <property type="protein sequence ID" value="MFI6503935.1"/>
    <property type="molecule type" value="Genomic_DNA"/>
</dbReference>
<protein>
    <submittedName>
        <fullName evidence="5">Threonine/serine dehydratase</fullName>
    </submittedName>
</protein>
<dbReference type="PANTHER" id="PTHR48078">
    <property type="entry name" value="THREONINE DEHYDRATASE, MITOCHONDRIAL-RELATED"/>
    <property type="match status" value="1"/>
</dbReference>
<sequence>MNIRVPTPDDVAAAADRIRGHVRRTPLIGVPSGTFGVDAPLALKLELLQHSGSFKPRGVFNRALTRDVPPAGLVIASGGNAALALLHVGRRLGHAVEVFVPETAPAVKVAKLHHYGANVHQAGRDFAAAVVASERRAAETGALLMHAYDQPEVVAGQGTVALELERQCPDLDTVLVACGGGGLAGGMAAWFDRRVRVVAVEASGSPTLAAARAAGERVTISVGGVAADALGASRIGAIAWEIAQRAIDEVVVVPGEEILDARQRLWDELRICAEPGAAAPLAALVNGGYVPEANERVAVIVCGGNSDPATLKAAR</sequence>
<organism evidence="5 6">
    <name type="scientific">Nonomuraea typhae</name>
    <dbReference type="NCBI Taxonomy" id="2603600"/>
    <lineage>
        <taxon>Bacteria</taxon>
        <taxon>Bacillati</taxon>
        <taxon>Actinomycetota</taxon>
        <taxon>Actinomycetes</taxon>
        <taxon>Streptosporangiales</taxon>
        <taxon>Streptosporangiaceae</taxon>
        <taxon>Nonomuraea</taxon>
    </lineage>
</organism>
<comment type="cofactor">
    <cofactor evidence="1">
        <name>pyridoxal 5'-phosphate</name>
        <dbReference type="ChEBI" id="CHEBI:597326"/>
    </cofactor>
</comment>
<dbReference type="Pfam" id="PF00291">
    <property type="entry name" value="PALP"/>
    <property type="match status" value="1"/>
</dbReference>
<dbReference type="Gene3D" id="3.40.50.1100">
    <property type="match status" value="2"/>
</dbReference>
<dbReference type="RefSeq" id="WP_397089698.1">
    <property type="nucleotide sequence ID" value="NZ_JBITGY010000013.1"/>
</dbReference>
<evidence type="ECO:0000313" key="6">
    <source>
        <dbReference type="Proteomes" id="UP001612741"/>
    </source>
</evidence>
<dbReference type="InterPro" id="IPR036052">
    <property type="entry name" value="TrpB-like_PALP_sf"/>
</dbReference>
<evidence type="ECO:0000313" key="5">
    <source>
        <dbReference type="EMBL" id="MFI6503935.1"/>
    </source>
</evidence>
<evidence type="ECO:0000256" key="3">
    <source>
        <dbReference type="ARBA" id="ARBA00023239"/>
    </source>
</evidence>
<keyword evidence="6" id="KW-1185">Reference proteome</keyword>
<dbReference type="InterPro" id="IPR001926">
    <property type="entry name" value="TrpB-like_PALP"/>
</dbReference>
<dbReference type="SUPFAM" id="SSF53686">
    <property type="entry name" value="Tryptophan synthase beta subunit-like PLP-dependent enzymes"/>
    <property type="match status" value="1"/>
</dbReference>
<dbReference type="InterPro" id="IPR050147">
    <property type="entry name" value="Ser/Thr_Dehydratase"/>
</dbReference>
<accession>A0ABW7Z6X3</accession>
<feature type="domain" description="Tryptophan synthase beta chain-like PALP" evidence="4">
    <location>
        <begin position="18"/>
        <end position="303"/>
    </location>
</feature>
<keyword evidence="2" id="KW-0663">Pyridoxal phosphate</keyword>
<evidence type="ECO:0000259" key="4">
    <source>
        <dbReference type="Pfam" id="PF00291"/>
    </source>
</evidence>
<comment type="caution">
    <text evidence="5">The sequence shown here is derived from an EMBL/GenBank/DDBJ whole genome shotgun (WGS) entry which is preliminary data.</text>
</comment>
<evidence type="ECO:0000256" key="2">
    <source>
        <dbReference type="ARBA" id="ARBA00022898"/>
    </source>
</evidence>
<proteinExistence type="predicted"/>
<reference evidence="5 6" key="1">
    <citation type="submission" date="2024-10" db="EMBL/GenBank/DDBJ databases">
        <title>The Natural Products Discovery Center: Release of the First 8490 Sequenced Strains for Exploring Actinobacteria Biosynthetic Diversity.</title>
        <authorList>
            <person name="Kalkreuter E."/>
            <person name="Kautsar S.A."/>
            <person name="Yang D."/>
            <person name="Bader C.D."/>
            <person name="Teijaro C.N."/>
            <person name="Fluegel L."/>
            <person name="Davis C.M."/>
            <person name="Simpson J.R."/>
            <person name="Lauterbach L."/>
            <person name="Steele A.D."/>
            <person name="Gui C."/>
            <person name="Meng S."/>
            <person name="Li G."/>
            <person name="Viehrig K."/>
            <person name="Ye F."/>
            <person name="Su P."/>
            <person name="Kiefer A.F."/>
            <person name="Nichols A."/>
            <person name="Cepeda A.J."/>
            <person name="Yan W."/>
            <person name="Fan B."/>
            <person name="Jiang Y."/>
            <person name="Adhikari A."/>
            <person name="Zheng C.-J."/>
            <person name="Schuster L."/>
            <person name="Cowan T.M."/>
            <person name="Smanski M.J."/>
            <person name="Chevrette M.G."/>
            <person name="De Carvalho L.P.S."/>
            <person name="Shen B."/>
        </authorList>
    </citation>
    <scope>NUCLEOTIDE SEQUENCE [LARGE SCALE GENOMIC DNA]</scope>
    <source>
        <strain evidence="5 6">NPDC050545</strain>
    </source>
</reference>
<dbReference type="PANTHER" id="PTHR48078:SF6">
    <property type="entry name" value="L-THREONINE DEHYDRATASE CATABOLIC TDCB"/>
    <property type="match status" value="1"/>
</dbReference>
<gene>
    <name evidence="5" type="ORF">ACIBG2_41580</name>
</gene>
<evidence type="ECO:0000256" key="1">
    <source>
        <dbReference type="ARBA" id="ARBA00001933"/>
    </source>
</evidence>
<name>A0ABW7Z6X3_9ACTN</name>